<feature type="transmembrane region" description="Helical" evidence="1">
    <location>
        <begin position="91"/>
        <end position="109"/>
    </location>
</feature>
<keyword evidence="3" id="KW-1185">Reference proteome</keyword>
<accession>A0ABY5Z9W9</accession>
<gene>
    <name evidence="2" type="ORF">Drose_11905</name>
</gene>
<keyword evidence="1" id="KW-0812">Transmembrane</keyword>
<dbReference type="RefSeq" id="WP_260728247.1">
    <property type="nucleotide sequence ID" value="NZ_BAAABS010000041.1"/>
</dbReference>
<feature type="transmembrane region" description="Helical" evidence="1">
    <location>
        <begin position="121"/>
        <end position="139"/>
    </location>
</feature>
<organism evidence="2 3">
    <name type="scientific">Dactylosporangium roseum</name>
    <dbReference type="NCBI Taxonomy" id="47989"/>
    <lineage>
        <taxon>Bacteria</taxon>
        <taxon>Bacillati</taxon>
        <taxon>Actinomycetota</taxon>
        <taxon>Actinomycetes</taxon>
        <taxon>Micromonosporales</taxon>
        <taxon>Micromonosporaceae</taxon>
        <taxon>Dactylosporangium</taxon>
    </lineage>
</organism>
<keyword evidence="1" id="KW-1133">Transmembrane helix</keyword>
<dbReference type="Gene3D" id="3.30.565.10">
    <property type="entry name" value="Histidine kinase-like ATPase, C-terminal domain"/>
    <property type="match status" value="1"/>
</dbReference>
<dbReference type="SUPFAM" id="SSF55874">
    <property type="entry name" value="ATPase domain of HSP90 chaperone/DNA topoisomerase II/histidine kinase"/>
    <property type="match status" value="1"/>
</dbReference>
<evidence type="ECO:0000256" key="1">
    <source>
        <dbReference type="SAM" id="Phobius"/>
    </source>
</evidence>
<dbReference type="Proteomes" id="UP001058271">
    <property type="component" value="Chromosome"/>
</dbReference>
<feature type="transmembrane region" description="Helical" evidence="1">
    <location>
        <begin position="146"/>
        <end position="163"/>
    </location>
</feature>
<keyword evidence="1" id="KW-0472">Membrane</keyword>
<dbReference type="EMBL" id="CP073721">
    <property type="protein sequence ID" value="UWZ38859.1"/>
    <property type="molecule type" value="Genomic_DNA"/>
</dbReference>
<name>A0ABY5Z9W9_9ACTN</name>
<sequence length="401" mass="42481">MGVVRRVRSGLDWSLITVDADPDGVVRRNEERLAGTVAFIRLATVPFLAVPLVEWHDLLRPWLIVAVLVAAAAEAGWFLRRARRPGGIRGDEILVWVDVAFCVALMLAGSRAGPPDERNTVLTELVPVSLASPVVLAFAVGLRLRAVAAILLLAGAWTMAVLPDVTQKLGSDILGFVVWYLAGLAAATLLRRMAAETAAAVAQARRAELLAAEQTHRESERRHREGVRRSLHDGVLPIFDGIALDERLGADTRRAARRGAMRARALLRGTGPPNAGGFEQRASELADTFLDLGLLLTPRLYVHADPPADVADAVLAAAHEALANALKYAGPDAGVVLFVESTAEGGEISVLDTGLGFDPATTPKGGGYTASLPAVEAVGATWSVTASPGRGAKVVLRWQCP</sequence>
<evidence type="ECO:0008006" key="4">
    <source>
        <dbReference type="Google" id="ProtNLM"/>
    </source>
</evidence>
<reference evidence="2" key="1">
    <citation type="submission" date="2021-04" db="EMBL/GenBank/DDBJ databases">
        <title>Biosynthetic gene clusters of Dactylosporangioum roseum.</title>
        <authorList>
            <person name="Hartkoorn R.C."/>
            <person name="Beaudoing E."/>
            <person name="Hot D."/>
            <person name="Moureu S."/>
        </authorList>
    </citation>
    <scope>NUCLEOTIDE SEQUENCE</scope>
    <source>
        <strain evidence="2">NRRL B-16295</strain>
    </source>
</reference>
<proteinExistence type="predicted"/>
<feature type="transmembrane region" description="Helical" evidence="1">
    <location>
        <begin position="59"/>
        <end position="79"/>
    </location>
</feature>
<feature type="transmembrane region" description="Helical" evidence="1">
    <location>
        <begin position="33"/>
        <end position="53"/>
    </location>
</feature>
<dbReference type="InterPro" id="IPR036890">
    <property type="entry name" value="HATPase_C_sf"/>
</dbReference>
<protein>
    <recommendedName>
        <fullName evidence="4">Signal transduction histidine kinase-like protein</fullName>
    </recommendedName>
</protein>
<evidence type="ECO:0000313" key="2">
    <source>
        <dbReference type="EMBL" id="UWZ38859.1"/>
    </source>
</evidence>
<evidence type="ECO:0000313" key="3">
    <source>
        <dbReference type="Proteomes" id="UP001058271"/>
    </source>
</evidence>
<feature type="transmembrane region" description="Helical" evidence="1">
    <location>
        <begin position="169"/>
        <end position="190"/>
    </location>
</feature>